<gene>
    <name evidence="6" type="ORF">AB0I48_10615</name>
</gene>
<reference evidence="6 7" key="1">
    <citation type="submission" date="2024-06" db="EMBL/GenBank/DDBJ databases">
        <title>The Natural Products Discovery Center: Release of the First 8490 Sequenced Strains for Exploring Actinobacteria Biosynthetic Diversity.</title>
        <authorList>
            <person name="Kalkreuter E."/>
            <person name="Kautsar S.A."/>
            <person name="Yang D."/>
            <person name="Bader C.D."/>
            <person name="Teijaro C.N."/>
            <person name="Fluegel L."/>
            <person name="Davis C.M."/>
            <person name="Simpson J.R."/>
            <person name="Lauterbach L."/>
            <person name="Steele A.D."/>
            <person name="Gui C."/>
            <person name="Meng S."/>
            <person name="Li G."/>
            <person name="Viehrig K."/>
            <person name="Ye F."/>
            <person name="Su P."/>
            <person name="Kiefer A.F."/>
            <person name="Nichols A."/>
            <person name="Cepeda A.J."/>
            <person name="Yan W."/>
            <person name="Fan B."/>
            <person name="Jiang Y."/>
            <person name="Adhikari A."/>
            <person name="Zheng C.-J."/>
            <person name="Schuster L."/>
            <person name="Cowan T.M."/>
            <person name="Smanski M.J."/>
            <person name="Chevrette M.G."/>
            <person name="De Carvalho L.P.S."/>
            <person name="Shen B."/>
        </authorList>
    </citation>
    <scope>NUCLEOTIDE SEQUENCE [LARGE SCALE GENOMIC DNA]</scope>
    <source>
        <strain evidence="6 7">NPDC050403</strain>
    </source>
</reference>
<dbReference type="RefSeq" id="WP_109525768.1">
    <property type="nucleotide sequence ID" value="NZ_JBEXKW010000046.1"/>
</dbReference>
<evidence type="ECO:0000313" key="7">
    <source>
        <dbReference type="Proteomes" id="UP001551695"/>
    </source>
</evidence>
<dbReference type="PROSITE" id="PS51257">
    <property type="entry name" value="PROKAR_LIPOPROTEIN"/>
    <property type="match status" value="1"/>
</dbReference>
<feature type="signal peptide" evidence="4">
    <location>
        <begin position="1"/>
        <end position="27"/>
    </location>
</feature>
<evidence type="ECO:0000259" key="5">
    <source>
        <dbReference type="Pfam" id="PF09084"/>
    </source>
</evidence>
<dbReference type="InterPro" id="IPR015168">
    <property type="entry name" value="SsuA/THI5"/>
</dbReference>
<comment type="similarity">
    <text evidence="2">Belongs to the bacterial solute-binding protein SsuA/TauA family.</text>
</comment>
<organism evidence="6 7">
    <name type="scientific">Nocardia aurea</name>
    <dbReference type="NCBI Taxonomy" id="2144174"/>
    <lineage>
        <taxon>Bacteria</taxon>
        <taxon>Bacillati</taxon>
        <taxon>Actinomycetota</taxon>
        <taxon>Actinomycetes</taxon>
        <taxon>Mycobacteriales</taxon>
        <taxon>Nocardiaceae</taxon>
        <taxon>Nocardia</taxon>
    </lineage>
</organism>
<dbReference type="PANTHER" id="PTHR30024">
    <property type="entry name" value="ALIPHATIC SULFONATES-BINDING PROTEIN-RELATED"/>
    <property type="match status" value="1"/>
</dbReference>
<evidence type="ECO:0000256" key="4">
    <source>
        <dbReference type="SAM" id="SignalP"/>
    </source>
</evidence>
<evidence type="ECO:0000313" key="6">
    <source>
        <dbReference type="EMBL" id="MEV0708007.1"/>
    </source>
</evidence>
<dbReference type="Pfam" id="PF09084">
    <property type="entry name" value="NMT1"/>
    <property type="match status" value="1"/>
</dbReference>
<evidence type="ECO:0000256" key="1">
    <source>
        <dbReference type="ARBA" id="ARBA00004418"/>
    </source>
</evidence>
<keyword evidence="7" id="KW-1185">Reference proteome</keyword>
<feature type="chain" id="PRO_5047183310" evidence="4">
    <location>
        <begin position="28"/>
        <end position="337"/>
    </location>
</feature>
<dbReference type="Gene3D" id="3.40.190.10">
    <property type="entry name" value="Periplasmic binding protein-like II"/>
    <property type="match status" value="2"/>
</dbReference>
<sequence>MRITKGARRVVTVALAGLLAAALTSCSSDESGSSGDNIRVAVTTGTTSAEIAAAKNYFQAQNLTVQISTLATGTETIAAVQGGSADIAYADTFAAVNAISNGFDIELVAGANHTSPAVSYLVRADSDIREPRDLVGKSLGIGGVPFFRVFANGFFEQNRIDPASVKFNVIRQSNALPEALANGAVDAIQTLGYQVAYLNDGVGHRFRTVGNPDTSAFQNPKAMQAGWWTSKKWGERNADAAQRFADGYRAFAAWYNAASVDERSDLSAQYNKIDYRATAGGDQKKLDNLAFATIARYIDAPVDLVATQEWIDKGAAVAPDQVPGGVALSGHVLPSAS</sequence>
<comment type="subcellular location">
    <subcellularLocation>
        <location evidence="1">Periplasm</location>
    </subcellularLocation>
</comment>
<dbReference type="Proteomes" id="UP001551695">
    <property type="component" value="Unassembled WGS sequence"/>
</dbReference>
<evidence type="ECO:0000256" key="2">
    <source>
        <dbReference type="ARBA" id="ARBA00010742"/>
    </source>
</evidence>
<comment type="caution">
    <text evidence="6">The sequence shown here is derived from an EMBL/GenBank/DDBJ whole genome shotgun (WGS) entry which is preliminary data.</text>
</comment>
<dbReference type="EMBL" id="JBFAKC010000004">
    <property type="protein sequence ID" value="MEV0708007.1"/>
    <property type="molecule type" value="Genomic_DNA"/>
</dbReference>
<accession>A0ABV3FRE9</accession>
<protein>
    <submittedName>
        <fullName evidence="6">ABC transporter substrate-binding protein</fullName>
    </submittedName>
</protein>
<name>A0ABV3FRE9_9NOCA</name>
<dbReference type="PANTHER" id="PTHR30024:SF47">
    <property type="entry name" value="TAURINE-BINDING PERIPLASMIC PROTEIN"/>
    <property type="match status" value="1"/>
</dbReference>
<proteinExistence type="inferred from homology"/>
<dbReference type="SUPFAM" id="SSF53850">
    <property type="entry name" value="Periplasmic binding protein-like II"/>
    <property type="match status" value="1"/>
</dbReference>
<feature type="domain" description="SsuA/THI5-like" evidence="5">
    <location>
        <begin position="51"/>
        <end position="246"/>
    </location>
</feature>
<keyword evidence="3 4" id="KW-0732">Signal</keyword>
<evidence type="ECO:0000256" key="3">
    <source>
        <dbReference type="ARBA" id="ARBA00022729"/>
    </source>
</evidence>